<organism evidence="1 2">
    <name type="scientific">Panicum virgatum</name>
    <name type="common">Blackwell switchgrass</name>
    <dbReference type="NCBI Taxonomy" id="38727"/>
    <lineage>
        <taxon>Eukaryota</taxon>
        <taxon>Viridiplantae</taxon>
        <taxon>Streptophyta</taxon>
        <taxon>Embryophyta</taxon>
        <taxon>Tracheophyta</taxon>
        <taxon>Spermatophyta</taxon>
        <taxon>Magnoliopsida</taxon>
        <taxon>Liliopsida</taxon>
        <taxon>Poales</taxon>
        <taxon>Poaceae</taxon>
        <taxon>PACMAD clade</taxon>
        <taxon>Panicoideae</taxon>
        <taxon>Panicodae</taxon>
        <taxon>Paniceae</taxon>
        <taxon>Panicinae</taxon>
        <taxon>Panicum</taxon>
        <taxon>Panicum sect. Hiantes</taxon>
    </lineage>
</organism>
<reference evidence="1" key="1">
    <citation type="submission" date="2020-05" db="EMBL/GenBank/DDBJ databases">
        <title>WGS assembly of Panicum virgatum.</title>
        <authorList>
            <person name="Lovell J.T."/>
            <person name="Jenkins J."/>
            <person name="Shu S."/>
            <person name="Juenger T.E."/>
            <person name="Schmutz J."/>
        </authorList>
    </citation>
    <scope>NUCLEOTIDE SEQUENCE</scope>
    <source>
        <strain evidence="1">AP13</strain>
    </source>
</reference>
<accession>A0A8T0QAX7</accession>
<dbReference type="Proteomes" id="UP000823388">
    <property type="component" value="Chromosome 7N"/>
</dbReference>
<evidence type="ECO:0000313" key="1">
    <source>
        <dbReference type="EMBL" id="KAG2569772.1"/>
    </source>
</evidence>
<evidence type="ECO:0000313" key="2">
    <source>
        <dbReference type="Proteomes" id="UP000823388"/>
    </source>
</evidence>
<comment type="caution">
    <text evidence="1">The sequence shown here is derived from an EMBL/GenBank/DDBJ whole genome shotgun (WGS) entry which is preliminary data.</text>
</comment>
<dbReference type="EMBL" id="CM029050">
    <property type="protein sequence ID" value="KAG2569772.1"/>
    <property type="molecule type" value="Genomic_DNA"/>
</dbReference>
<proteinExistence type="predicted"/>
<dbReference type="AlphaFoldDB" id="A0A8T0QAX7"/>
<keyword evidence="2" id="KW-1185">Reference proteome</keyword>
<protein>
    <submittedName>
        <fullName evidence="1">Uncharacterized protein</fullName>
    </submittedName>
</protein>
<gene>
    <name evidence="1" type="ORF">PVAP13_7NG439675</name>
</gene>
<sequence>MRVKSGREYCLLGIKVVELLAYRRSHVQELLASQRSRDLKTRSLLASQRSQVQELTCLLEVARAGALAGGAGRGARPAGRSDRKESVWITAGGSRRATGSKFKLRMTWRVWEDYWV</sequence>
<name>A0A8T0QAX7_PANVG</name>